<name>A0A842HYF6_9SPHN</name>
<accession>A0A842HYF6</accession>
<dbReference type="AlphaFoldDB" id="A0A842HYF6"/>
<feature type="signal peptide" evidence="2">
    <location>
        <begin position="1"/>
        <end position="23"/>
    </location>
</feature>
<reference evidence="3 4" key="1">
    <citation type="submission" date="2020-08" db="EMBL/GenBank/DDBJ databases">
        <title>Draft genome sequence of Parasphingopyxis sp. GrpM-11.</title>
        <authorList>
            <person name="Oh J."/>
            <person name="Roh D.-H."/>
        </authorList>
    </citation>
    <scope>NUCLEOTIDE SEQUENCE [LARGE SCALE GENOMIC DNA]</scope>
    <source>
        <strain evidence="3 4">GrpM-11</strain>
    </source>
</reference>
<feature type="region of interest" description="Disordered" evidence="1">
    <location>
        <begin position="383"/>
        <end position="410"/>
    </location>
</feature>
<gene>
    <name evidence="3" type="ORF">H6P80_07020</name>
</gene>
<evidence type="ECO:0000313" key="4">
    <source>
        <dbReference type="Proteomes" id="UP000564378"/>
    </source>
</evidence>
<keyword evidence="4" id="KW-1185">Reference proteome</keyword>
<proteinExistence type="predicted"/>
<evidence type="ECO:0000256" key="1">
    <source>
        <dbReference type="SAM" id="MobiDB-lite"/>
    </source>
</evidence>
<dbReference type="EMBL" id="JACJVJ010000001">
    <property type="protein sequence ID" value="MBC2777369.1"/>
    <property type="molecule type" value="Genomic_DNA"/>
</dbReference>
<dbReference type="Proteomes" id="UP000564378">
    <property type="component" value="Unassembled WGS sequence"/>
</dbReference>
<dbReference type="RefSeq" id="WP_185800583.1">
    <property type="nucleotide sequence ID" value="NZ_JACJVJ010000001.1"/>
</dbReference>
<comment type="caution">
    <text evidence="3">The sequence shown here is derived from an EMBL/GenBank/DDBJ whole genome shotgun (WGS) entry which is preliminary data.</text>
</comment>
<organism evidence="3 4">
    <name type="scientific">Parasphingopyxis marina</name>
    <dbReference type="NCBI Taxonomy" id="2761622"/>
    <lineage>
        <taxon>Bacteria</taxon>
        <taxon>Pseudomonadati</taxon>
        <taxon>Pseudomonadota</taxon>
        <taxon>Alphaproteobacteria</taxon>
        <taxon>Sphingomonadales</taxon>
        <taxon>Sphingomonadaceae</taxon>
        <taxon>Parasphingopyxis</taxon>
    </lineage>
</organism>
<feature type="compositionally biased region" description="Basic and acidic residues" evidence="1">
    <location>
        <begin position="386"/>
        <end position="410"/>
    </location>
</feature>
<evidence type="ECO:0000256" key="2">
    <source>
        <dbReference type="SAM" id="SignalP"/>
    </source>
</evidence>
<sequence>MKFLGISSRTAAALCATVSVVGAGSAQQTSQGTTEYWMTADTASGMASMMGGGATGGGGPDPSAAMRMMMGGGGGQAAHLLNLRLASPRTAANPEAEHVPPAVLGAGHSLPLVTPPASRRAEARNSMVPEGMERPRGRILIYWGCGDHARPGQPVVVDFAQLSAGEIPAAFGNAGISGIALPGPESRPGYGEWPNQRTRTSVPATGSLVGGHVVRGNYTPEISFTLTQQQDFLDPVRLTASEAASSGAVPLAWAPVPGSRAWLATVFGGTQRGDVIMWSSSEVQALPMALGMGHFSDADLARGVRERQLLPGETARCTVPAEVAGATEGAMLSLTAFGGEASFAHPVRPANAPASWRPEWTVTLLRKSSHMSLLGLDMSDMMGASERNENPAEGEGNPRRRTLLDRLRGQ</sequence>
<feature type="chain" id="PRO_5032415452" evidence="2">
    <location>
        <begin position="24"/>
        <end position="410"/>
    </location>
</feature>
<feature type="region of interest" description="Disordered" evidence="1">
    <location>
        <begin position="102"/>
        <end position="127"/>
    </location>
</feature>
<keyword evidence="2" id="KW-0732">Signal</keyword>
<evidence type="ECO:0000313" key="3">
    <source>
        <dbReference type="EMBL" id="MBC2777369.1"/>
    </source>
</evidence>
<protein>
    <submittedName>
        <fullName evidence="3">Uncharacterized protein</fullName>
    </submittedName>
</protein>